<evidence type="ECO:0000259" key="1">
    <source>
        <dbReference type="Pfam" id="PF13380"/>
    </source>
</evidence>
<dbReference type="AlphaFoldDB" id="A0A8J6Y687"/>
<comment type="caution">
    <text evidence="2">The sequence shown here is derived from an EMBL/GenBank/DDBJ whole genome shotgun (WGS) entry which is preliminary data.</text>
</comment>
<sequence length="168" mass="18621">MHPLEKTIREAEGFVLIGDSSEDRFPGYSYNAFTEIGKRFYCLDLGGLSESRGPTTGGKVYTSAEELPDDCGDLAIIWVKPKSAARAVEVANTAGCQRVWFSFGTGHRDAVARARELEMEVVEIGRCPVYYLADKPKACAAHTVLVKATGSYRRQPQLDSNAKRRELW</sequence>
<dbReference type="EMBL" id="JACXWA010000054">
    <property type="protein sequence ID" value="MBD3870309.1"/>
    <property type="molecule type" value="Genomic_DNA"/>
</dbReference>
<gene>
    <name evidence="2" type="ORF">IFJ97_02980</name>
</gene>
<evidence type="ECO:0000313" key="3">
    <source>
        <dbReference type="Proteomes" id="UP000598633"/>
    </source>
</evidence>
<organism evidence="2 3">
    <name type="scientific">Candidatus Sulfomarinibacter kjeldsenii</name>
    <dbReference type="NCBI Taxonomy" id="2885994"/>
    <lineage>
        <taxon>Bacteria</taxon>
        <taxon>Pseudomonadati</taxon>
        <taxon>Acidobacteriota</taxon>
        <taxon>Thermoanaerobaculia</taxon>
        <taxon>Thermoanaerobaculales</taxon>
        <taxon>Candidatus Sulfomarinibacteraceae</taxon>
        <taxon>Candidatus Sulfomarinibacter</taxon>
    </lineage>
</organism>
<evidence type="ECO:0000313" key="2">
    <source>
        <dbReference type="EMBL" id="MBD3870309.1"/>
    </source>
</evidence>
<reference evidence="2 3" key="1">
    <citation type="submission" date="2020-08" db="EMBL/GenBank/DDBJ databases">
        <title>Acidobacteriota in marine sediments use diverse sulfur dissimilation pathways.</title>
        <authorList>
            <person name="Wasmund K."/>
        </authorList>
    </citation>
    <scope>NUCLEOTIDE SEQUENCE [LARGE SCALE GENOMIC DNA]</scope>
    <source>
        <strain evidence="2">MAG AM3-A</strain>
    </source>
</reference>
<dbReference type="Pfam" id="PF13380">
    <property type="entry name" value="CoA_binding_2"/>
    <property type="match status" value="1"/>
</dbReference>
<feature type="domain" description="CoA-binding" evidence="1">
    <location>
        <begin position="54"/>
        <end position="127"/>
    </location>
</feature>
<name>A0A8J6Y687_9BACT</name>
<protein>
    <submittedName>
        <fullName evidence="2">CoA-binding protein</fullName>
    </submittedName>
</protein>
<dbReference type="InterPro" id="IPR036291">
    <property type="entry name" value="NAD(P)-bd_dom_sf"/>
</dbReference>
<accession>A0A8J6Y687</accession>
<dbReference type="Proteomes" id="UP000598633">
    <property type="component" value="Unassembled WGS sequence"/>
</dbReference>
<dbReference type="Gene3D" id="3.40.50.720">
    <property type="entry name" value="NAD(P)-binding Rossmann-like Domain"/>
    <property type="match status" value="1"/>
</dbReference>
<proteinExistence type="predicted"/>
<dbReference type="SUPFAM" id="SSF51735">
    <property type="entry name" value="NAD(P)-binding Rossmann-fold domains"/>
    <property type="match status" value="1"/>
</dbReference>
<dbReference type="InterPro" id="IPR003781">
    <property type="entry name" value="CoA-bd"/>
</dbReference>